<keyword evidence="2" id="KW-0732">Signal</keyword>
<keyword evidence="4" id="KW-1185">Reference proteome</keyword>
<evidence type="ECO:0000313" key="4">
    <source>
        <dbReference type="Proteomes" id="UP000887575"/>
    </source>
</evidence>
<evidence type="ECO:0000256" key="2">
    <source>
        <dbReference type="SAM" id="SignalP"/>
    </source>
</evidence>
<keyword evidence="1" id="KW-1015">Disulfide bond</keyword>
<proteinExistence type="predicted"/>
<evidence type="ECO:0000313" key="5">
    <source>
        <dbReference type="WBParaSite" id="MBELARI_LOCUS13874"/>
    </source>
</evidence>
<accession>A0AAF3EIM6</accession>
<reference evidence="5" key="1">
    <citation type="submission" date="2024-02" db="UniProtKB">
        <authorList>
            <consortium name="WormBaseParasite"/>
        </authorList>
    </citation>
    <scope>IDENTIFICATION</scope>
</reference>
<feature type="signal peptide" evidence="2">
    <location>
        <begin position="1"/>
        <end position="23"/>
    </location>
</feature>
<name>A0AAF3EIM6_9BILA</name>
<evidence type="ECO:0000259" key="3">
    <source>
        <dbReference type="Pfam" id="PF00396"/>
    </source>
</evidence>
<feature type="chain" id="PRO_5042106153" evidence="2">
    <location>
        <begin position="24"/>
        <end position="88"/>
    </location>
</feature>
<dbReference type="Pfam" id="PF00396">
    <property type="entry name" value="Granulin"/>
    <property type="match status" value="1"/>
</dbReference>
<feature type="domain" description="Granulins" evidence="3">
    <location>
        <begin position="41"/>
        <end position="81"/>
    </location>
</feature>
<protein>
    <submittedName>
        <fullName evidence="5">Granulins domain-containing protein</fullName>
    </submittedName>
</protein>
<dbReference type="Proteomes" id="UP000887575">
    <property type="component" value="Unassembled WGS sequence"/>
</dbReference>
<dbReference type="AlphaFoldDB" id="A0AAF3EIM6"/>
<dbReference type="Gene3D" id="2.10.25.160">
    <property type="entry name" value="Granulin"/>
    <property type="match status" value="1"/>
</dbReference>
<dbReference type="InterPro" id="IPR037277">
    <property type="entry name" value="Granulin_sf"/>
</dbReference>
<evidence type="ECO:0000256" key="1">
    <source>
        <dbReference type="ARBA" id="ARBA00023157"/>
    </source>
</evidence>
<dbReference type="WBParaSite" id="MBELARI_LOCUS13874">
    <property type="protein sequence ID" value="MBELARI_LOCUS13874"/>
    <property type="gene ID" value="MBELARI_LOCUS13874"/>
</dbReference>
<organism evidence="4 5">
    <name type="scientific">Mesorhabditis belari</name>
    <dbReference type="NCBI Taxonomy" id="2138241"/>
    <lineage>
        <taxon>Eukaryota</taxon>
        <taxon>Metazoa</taxon>
        <taxon>Ecdysozoa</taxon>
        <taxon>Nematoda</taxon>
        <taxon>Chromadorea</taxon>
        <taxon>Rhabditida</taxon>
        <taxon>Rhabditina</taxon>
        <taxon>Rhabditomorpha</taxon>
        <taxon>Rhabditoidea</taxon>
        <taxon>Rhabditidae</taxon>
        <taxon>Mesorhabditinae</taxon>
        <taxon>Mesorhabditis</taxon>
    </lineage>
</organism>
<sequence length="88" mass="9465">MLNFSTLIVIVLIEFVFLSAATSDPNLCDKKGTIQCELHETCCPGKGGTFKCCPYFRGNCCGESSGMCCPPGFRCIDGGNCRRLNITG</sequence>
<dbReference type="InterPro" id="IPR000118">
    <property type="entry name" value="Granulin"/>
</dbReference>